<reference evidence="4" key="1">
    <citation type="journal article" date="2021" name="Microbiol. Resour. Announc.">
        <title>LGAAP: Leishmaniinae Genome Assembly and Annotation Pipeline.</title>
        <authorList>
            <person name="Almutairi H."/>
            <person name="Urbaniak M.D."/>
            <person name="Bates M.D."/>
            <person name="Jariyapan N."/>
            <person name="Kwakye-Nuako G."/>
            <person name="Thomaz-Soccol V."/>
            <person name="Al-Salem W.S."/>
            <person name="Dillon R.J."/>
            <person name="Bates P.A."/>
            <person name="Gatherer D."/>
        </authorList>
    </citation>
    <scope>NUCLEOTIDE SEQUENCE [LARGE SCALE GENOMIC DNA]</scope>
</reference>
<protein>
    <recommendedName>
        <fullName evidence="2">Mon2 C-terminal domain-containing protein</fullName>
    </recommendedName>
</protein>
<proteinExistence type="predicted"/>
<dbReference type="GeneID" id="92517445"/>
<dbReference type="EMBL" id="JAFEUZ010000009">
    <property type="protein sequence ID" value="KAG5485482.1"/>
    <property type="molecule type" value="Genomic_DNA"/>
</dbReference>
<dbReference type="Proteomes" id="UP000673552">
    <property type="component" value="Unassembled WGS sequence"/>
</dbReference>
<feature type="compositionally biased region" description="Polar residues" evidence="1">
    <location>
        <begin position="473"/>
        <end position="482"/>
    </location>
</feature>
<evidence type="ECO:0000313" key="4">
    <source>
        <dbReference type="Proteomes" id="UP000673552"/>
    </source>
</evidence>
<feature type="region of interest" description="Disordered" evidence="1">
    <location>
        <begin position="2064"/>
        <end position="2104"/>
    </location>
</feature>
<organism evidence="3 4">
    <name type="scientific">Leishmania martiniquensis</name>
    <dbReference type="NCBI Taxonomy" id="1580590"/>
    <lineage>
        <taxon>Eukaryota</taxon>
        <taxon>Discoba</taxon>
        <taxon>Euglenozoa</taxon>
        <taxon>Kinetoplastea</taxon>
        <taxon>Metakinetoplastina</taxon>
        <taxon>Trypanosomatida</taxon>
        <taxon>Trypanosomatidae</taxon>
        <taxon>Leishmaniinae</taxon>
        <taxon>Leishmania</taxon>
    </lineage>
</organism>
<feature type="region of interest" description="Disordered" evidence="1">
    <location>
        <begin position="3009"/>
        <end position="3032"/>
    </location>
</feature>
<reference evidence="4" key="2">
    <citation type="journal article" date="2021" name="Sci. Data">
        <title>Chromosome-scale genome sequencing, assembly and annotation of six genomes from subfamily Leishmaniinae.</title>
        <authorList>
            <person name="Almutairi H."/>
            <person name="Urbaniak M.D."/>
            <person name="Bates M.D."/>
            <person name="Jariyapan N."/>
            <person name="Kwakye-Nuako G."/>
            <person name="Thomaz Soccol V."/>
            <person name="Al-Salem W.S."/>
            <person name="Dillon R.J."/>
            <person name="Bates P.A."/>
            <person name="Gatherer D."/>
        </authorList>
    </citation>
    <scope>NUCLEOTIDE SEQUENCE [LARGE SCALE GENOMIC DNA]</scope>
</reference>
<feature type="compositionally biased region" description="Polar residues" evidence="1">
    <location>
        <begin position="1315"/>
        <end position="1339"/>
    </location>
</feature>
<dbReference type="InterPro" id="IPR032817">
    <property type="entry name" value="Mon2_C"/>
</dbReference>
<evidence type="ECO:0000259" key="2">
    <source>
        <dbReference type="Pfam" id="PF16206"/>
    </source>
</evidence>
<keyword evidence="4" id="KW-1185">Reference proteome</keyword>
<dbReference type="OrthoDB" id="294853at2759"/>
<feature type="compositionally biased region" description="Polar residues" evidence="1">
    <location>
        <begin position="491"/>
        <end position="509"/>
    </location>
</feature>
<gene>
    <name evidence="3" type="ORF">LSCM1_07567</name>
</gene>
<comment type="caution">
    <text evidence="3">The sequence shown here is derived from an EMBL/GenBank/DDBJ whole genome shotgun (WGS) entry which is preliminary data.</text>
</comment>
<dbReference type="KEGG" id="lmat:92517445"/>
<feature type="compositionally biased region" description="Low complexity" evidence="1">
    <location>
        <begin position="1222"/>
        <end position="1243"/>
    </location>
</feature>
<feature type="region of interest" description="Disordered" evidence="1">
    <location>
        <begin position="239"/>
        <end position="260"/>
    </location>
</feature>
<name>A0A836KTV7_9TRYP</name>
<feature type="region of interest" description="Disordered" evidence="1">
    <location>
        <begin position="16"/>
        <end position="44"/>
    </location>
</feature>
<feature type="compositionally biased region" description="Polar residues" evidence="1">
    <location>
        <begin position="121"/>
        <end position="132"/>
    </location>
</feature>
<accession>A0A836KTV7</accession>
<feature type="domain" description="Mon2 C-terminal" evidence="2">
    <location>
        <begin position="2031"/>
        <end position="2172"/>
    </location>
</feature>
<feature type="region of interest" description="Disordered" evidence="1">
    <location>
        <begin position="120"/>
        <end position="140"/>
    </location>
</feature>
<feature type="compositionally biased region" description="Low complexity" evidence="1">
    <location>
        <begin position="512"/>
        <end position="526"/>
    </location>
</feature>
<sequence>MASSWWPLGRFSVPEEANESVPTDSPTATHSSRPMASAERAATAASTAVADAHHLAHAAFHTSLESLLVESTKHRSLVLLRDAVQDTRQRQYDPTSLFETLCIACTLLAERSAGRMGSTARRCSSSLSQPLTTPGPATGGIISNSSSGAGLYAMSSGSELPPVLVTTVEAANPPAAGAHVGAAASPPQPLHYRHHAASRALLLQSIGDIGKLIALALLPVTQQVGQRVASLVRELAFQPSPSPPAQHHLSSSQPPSRAAWPIPARTASTSMTLPLATQSHGIASWDKVLPSGVADTNFSSGIAPSTAATAIISAAGTVQLVHDDPVLVRLIQMTASAASRCPLGNGALAELYGVLFLFCSCVAPHSVLEATCEATLTHHIHTVLTALHDSGAGDDDGVTSASGHASGDGPLHHSIPAALPTASTFTAQLQGVAFIKDVCRLIIGVRTRWLYLSPYCSATSAGGNSAGGGRGPTATSGSNYSNKKGAAAQHRGSTPSSMAGITASVSATVTDGGLQSGQDQQQHQSSRAPPMTSTPVLKSLASSSQLTRNVLGTDASTAVAVVIPGAGDLAGAADRPSLSSLPSTVPPCATMEAAPDRLRLFLVRTVTLFFKEYAKALMLSTEETAGAGGGGGVSGGATVTSATAAAMHSPLYAQCLNDCLFSVALWGLHELGIAVPMQPPPALFVEVLQQQQQQQQHVDGSLSSSPCSLEMFTCTQQLALASVSAHLHSMANSAQVLLEAHERLLLLLCRRRKPCAASSSPPQVGGNAERLSQAATVVLSLWRKTLTSTSLLWELLQLRSMRSVRRDDSGGDVVGAGMSSGAGAHRNSGMHCKEEWWAGQDTSESGYDSGTTDSGGSSAVGISRQWLQLPQSSPAYQQLPAVAHPRLCSSYFTGSEIASVRSCGNESNRISTPAVPGISDTAVIGKEDGTGVDDASVPSLVRLVVSLVALVVAHMQPHAVTTAMQVSAGDRNTDDRRGDGDGEEAQNVSLTGPLLLSSTPPHLLSAGDGGDGILRELSPKHSPLGTGLAVGPAAAAAAPLCLCTTNASTAYQCFTEVLNCLTAFGQLFSQLVDTQLMPSVAAADKEQVLGRCRACFLALHPRLLRCEQLCLRHLRYEEDVLPVVLKATGYWVQVSCVLQLPEQRDSYLAALVDVLQTPDPVAGYLVALAPPTLLSMLDVTSHKTAMLLEALLKLNDECMTTEPVVPGSVAAAALSPGHYRDSVSPSSTSSAKKSPPSALSMSSWGVGWLRRGRATSSSSSARGSKETRGRAGGSGSWATSPSQAQMNATSAGERGGAGARLSLAGPPPRIDTPTLLASASRSKQQQPATATSKAPSALTSRGWRSPAVQHAVILGVCRLQHKILAMKTLHVIANTLGAQLKTGWALLARGLAATEPLLHMLKRLLSWIEESAEEQEQQEQLLSDALHLRDALRSLCVHNACQLPYAQFDIFFAEMVNGAVALGEAVPYAAAAGRLPCQDPQGYGNQWVLTSECLSVSVLAMLPFIELRYTDAMAGAAAEGGVGGSGGANRPSMQAMQLQRTGALARALRLWELETLVFRYITDQRSVVEWGTKLLTAMAANKRALLAATASSSVEAAAADPDNAPVSGNLSHEETRTIELVLSTIVGHVATVAVQLCRSSSRRRVAAVSSADGVGGSPPGGPASTAAPPSSYQVLQSAALVLTSGPFAAVPLTQVSNALFAANAAFGSSLVASGAKDPLAGVGSGCQPPLLPFVQADATQSISGLLAAVRRSMHAIVLHTSLLDSNSSVASASPATAPVDLDPLEVLLASPFALLDSVYHQWQRQWVGWSSEGVGEGRPSVATAAADVAGKRELEDRLSPALVGTGEAREPSQREERPACPEALQASMASSVVAGAVPKLLANAAAAVLMDVVRIVQCYGEDIDGTAWEAILSLLQRTAMVVKGHGSVPAGARVGVADQGGAITQSSADKDSVGGRSESSISLLRDAPGARAPTTAFGTEAVESLNTAFRALESIQHNHIPRLKADGLHRLIMCVGTFTIHRVDGGAAGERKLHTNLSAVQLLWSIADYLATFGGEAFEELERSEVEDNRKGGSGGIAHAATPSSPGVAAVGIPRSPRNSSSSSVAQQQQDRLWCALLWQLRNGCLDDRQEVRQSSLQTFFALVQTYGWRFSAVCWRCVLQDVLTPLMEVVEVATRLCATPPPSSSLSTPGGGGAAAVAVAAAEASSQDATVQRLLSSFVDRPPQAEEVRITLFDAGSRLFVTHFAHMQTATAALSASSSAQPQHLRLSATGEDKDDATQALERFLRLCGDVCVVLRGTSGEQAAVAAVHALHGLLVEMPRKGLHAHGVHLAWSALERLLLRRGGDVGADEAPADQREGTSPAPYAHTEAKQCTIAVMAAAVAAICDSFRLQRLVAAAAPDAADGSSTVTSPSTLERKQGTAGFSAYLSSWGSGGGVAVTAAPGATPGAEMRCGGSSSPAHYFTRLLFLLQAVTRCSAVVNSYYFPSKAQSTLLEGVTAVWPTLSSHEARMIWGEVLLPAFPSVAQLQSFAWQQPHESGPTATTDTATINATVTTVATTTLVPLKSVMPPGSHPGYLSAVMEAMRGLMLHHIGTDAVGASAAVTETSAKAADENLVRLAFMAPSTLQVTGTLLLLHLAPAAALRASSRSGSVPFLLPALFLQECVDLMLFTLWGPILARAATPPSPTSLSSPLVSTTSAPAAAAVQCRRDGVAALCRTFELLLFTTSAVVRRLDAAPRSSAAATDGATTSPTPSIMPPHVTAALHSLDLLVDTLGEVVHFVMEQYEDVVCATTAITALSVASTAEGMALSSVARRSLSLLQRWAGTVAATPTARLPSQSFTATQHYHTRSCSDGSHILSPNTESANARHHVDAEPHSAGHAAAAAALTENSRSQLQHVVRASMESRNKAIIAQFADNPDDASAGSLLIDTLRDMQRIAQNDARAAPRVGGGAAVQSLRTMIPELLRLIACSSREPNRSAAMIAQEQEVREILANLLALVLTESKQLPSQAASYGPCTQEDGHPSRLDDGGST</sequence>
<dbReference type="Pfam" id="PF16206">
    <property type="entry name" value="Mon2_C"/>
    <property type="match status" value="1"/>
</dbReference>
<feature type="region of interest" description="Disordered" evidence="1">
    <location>
        <begin position="963"/>
        <end position="986"/>
    </location>
</feature>
<evidence type="ECO:0000313" key="3">
    <source>
        <dbReference type="EMBL" id="KAG5485482.1"/>
    </source>
</evidence>
<feature type="compositionally biased region" description="Basic and acidic residues" evidence="1">
    <location>
        <begin position="3019"/>
        <end position="3032"/>
    </location>
</feature>
<feature type="compositionally biased region" description="Polar residues" evidence="1">
    <location>
        <begin position="20"/>
        <end position="34"/>
    </location>
</feature>
<feature type="compositionally biased region" description="Polar residues" evidence="1">
    <location>
        <begin position="1276"/>
        <end position="1287"/>
    </location>
</feature>
<feature type="region of interest" description="Disordered" evidence="1">
    <location>
        <begin position="460"/>
        <end position="535"/>
    </location>
</feature>
<dbReference type="RefSeq" id="XP_067180778.1">
    <property type="nucleotide sequence ID" value="XM_067324933.1"/>
</dbReference>
<feature type="region of interest" description="Disordered" evidence="1">
    <location>
        <begin position="1648"/>
        <end position="1668"/>
    </location>
</feature>
<evidence type="ECO:0000256" key="1">
    <source>
        <dbReference type="SAM" id="MobiDB-lite"/>
    </source>
</evidence>
<feature type="compositionally biased region" description="Basic and acidic residues" evidence="1">
    <location>
        <begin position="971"/>
        <end position="980"/>
    </location>
</feature>
<feature type="region of interest" description="Disordered" evidence="1">
    <location>
        <begin position="1217"/>
        <end position="1341"/>
    </location>
</feature>